<dbReference type="GO" id="GO:0120293">
    <property type="term" value="C:dynein axonemal particle"/>
    <property type="evidence" value="ECO:0007669"/>
    <property type="project" value="UniProtKB-SubCell"/>
</dbReference>
<evidence type="ECO:0000259" key="6">
    <source>
        <dbReference type="Pfam" id="PF14737"/>
    </source>
</evidence>
<dbReference type="PANTHER" id="PTHR22118:SF14">
    <property type="entry name" value="DYNEIN AXONEMAL ASSEMBLY FACTOR 3"/>
    <property type="match status" value="1"/>
</dbReference>
<dbReference type="OrthoDB" id="538817at2759"/>
<comment type="subcellular location">
    <subcellularLocation>
        <location evidence="4">Dynein axonemal particle</location>
    </subcellularLocation>
</comment>
<dbReference type="GO" id="GO:0044458">
    <property type="term" value="P:motile cilium assembly"/>
    <property type="evidence" value="ECO:0007669"/>
    <property type="project" value="TreeGrafter"/>
</dbReference>
<comment type="caution">
    <text evidence="8">The sequence shown here is derived from an EMBL/GenBank/DDBJ whole genome shotgun (WGS) entry which is preliminary data.</text>
</comment>
<feature type="domain" description="Dynein assembly factor 3 C-terminal" evidence="7">
    <location>
        <begin position="147"/>
        <end position="446"/>
    </location>
</feature>
<gene>
    <name evidence="8" type="ORF">HOLleu_31408</name>
</gene>
<comment type="similarity">
    <text evidence="1">Belongs to the DNAAF3 family.</text>
</comment>
<dbReference type="PANTHER" id="PTHR22118">
    <property type="entry name" value="DYNEIN ASSEMBLY FACTOR 3, AXONEMAL"/>
    <property type="match status" value="1"/>
</dbReference>
<dbReference type="Pfam" id="PF14740">
    <property type="entry name" value="DUF4471"/>
    <property type="match status" value="1"/>
</dbReference>
<dbReference type="AlphaFoldDB" id="A0A9Q0YQC4"/>
<dbReference type="InterPro" id="IPR027974">
    <property type="entry name" value="DUF4470"/>
</dbReference>
<keyword evidence="3" id="KW-0970">Cilium biogenesis/degradation</keyword>
<feature type="region of interest" description="Disordered" evidence="5">
    <location>
        <begin position="331"/>
        <end position="353"/>
    </location>
</feature>
<reference evidence="8" key="1">
    <citation type="submission" date="2021-10" db="EMBL/GenBank/DDBJ databases">
        <title>Tropical sea cucumber genome reveals ecological adaptation and Cuvierian tubules defense mechanism.</title>
        <authorList>
            <person name="Chen T."/>
        </authorList>
    </citation>
    <scope>NUCLEOTIDE SEQUENCE</scope>
    <source>
        <strain evidence="8">Nanhai2018</strain>
        <tissue evidence="8">Muscle</tissue>
    </source>
</reference>
<dbReference type="GO" id="GO:0070286">
    <property type="term" value="P:axonemal dynein complex assembly"/>
    <property type="evidence" value="ECO:0007669"/>
    <property type="project" value="InterPro"/>
</dbReference>
<sequence length="468" mass="53842">MVDAYGAVTWWGFSPCLNMEREVSGVSALSVAAEGSCSMVNILLVGAGDCRHILKTICQAWKRPKRNYTFYVIENNLEVLARTMLFFHLILEGPNEMGLQGKTEMFLEIFGNLLVREQTRDYIASRATNCIKMVTDLDYLNEKFPLFDLSALKFKERDHLEAVFKFWRNPDKMSFDASKFWDNRLRAYLQARYDSRAGAFDWDYNMKLVERDADIIHKTEYSRWRNTGVAFELREASYIIPNKTLASGLIFNSGGEKVARRGYWGDIICSPFLAFGIESQNQDLFKKSNGMHTKTAADVSEFNILSCLHELIRHESYKPAEQVVNSSNIKEAQLTEITEEDEEENDKDGNEREDELLKLENVKIVFLSKDMASEIHKKKKYHSLFDVVYFSNSMVHNFTPEMSQVFKDRASVCCETAKFMLDLGKEQCQQFVTKVTEIARKAGCQTSGPCDGCKDSFMKFSFDRIRAE</sequence>
<name>A0A9Q0YQC4_HOLLE</name>
<dbReference type="EMBL" id="JAIZAY010000016">
    <property type="protein sequence ID" value="KAJ8026548.1"/>
    <property type="molecule type" value="Genomic_DNA"/>
</dbReference>
<accession>A0A9Q0YQC4</accession>
<evidence type="ECO:0000256" key="4">
    <source>
        <dbReference type="ARBA" id="ARBA00024190"/>
    </source>
</evidence>
<evidence type="ECO:0000259" key="7">
    <source>
        <dbReference type="Pfam" id="PF14740"/>
    </source>
</evidence>
<protein>
    <submittedName>
        <fullName evidence="8">Dynein assembly factor 3, axonemal</fullName>
    </submittedName>
</protein>
<feature type="compositionally biased region" description="Acidic residues" evidence="5">
    <location>
        <begin position="337"/>
        <end position="346"/>
    </location>
</feature>
<keyword evidence="9" id="KW-1185">Reference proteome</keyword>
<dbReference type="InterPro" id="IPR028235">
    <property type="entry name" value="DNAAF3_C"/>
</dbReference>
<dbReference type="Pfam" id="PF14737">
    <property type="entry name" value="DUF4470"/>
    <property type="match status" value="1"/>
</dbReference>
<evidence type="ECO:0000256" key="1">
    <source>
        <dbReference type="ARBA" id="ARBA00010449"/>
    </source>
</evidence>
<organism evidence="8 9">
    <name type="scientific">Holothuria leucospilota</name>
    <name type="common">Black long sea cucumber</name>
    <name type="synonym">Mertensiothuria leucospilota</name>
    <dbReference type="NCBI Taxonomy" id="206669"/>
    <lineage>
        <taxon>Eukaryota</taxon>
        <taxon>Metazoa</taxon>
        <taxon>Echinodermata</taxon>
        <taxon>Eleutherozoa</taxon>
        <taxon>Echinozoa</taxon>
        <taxon>Holothuroidea</taxon>
        <taxon>Aspidochirotacea</taxon>
        <taxon>Aspidochirotida</taxon>
        <taxon>Holothuriidae</taxon>
        <taxon>Holothuria</taxon>
    </lineage>
</organism>
<dbReference type="InterPro" id="IPR039304">
    <property type="entry name" value="DNAAF3"/>
</dbReference>
<evidence type="ECO:0000313" key="8">
    <source>
        <dbReference type="EMBL" id="KAJ8026548.1"/>
    </source>
</evidence>
<dbReference type="Proteomes" id="UP001152320">
    <property type="component" value="Chromosome 16"/>
</dbReference>
<proteinExistence type="inferred from homology"/>
<evidence type="ECO:0000256" key="3">
    <source>
        <dbReference type="ARBA" id="ARBA00022794"/>
    </source>
</evidence>
<feature type="domain" description="DUF4470" evidence="6">
    <location>
        <begin position="10"/>
        <end position="114"/>
    </location>
</feature>
<evidence type="ECO:0000256" key="5">
    <source>
        <dbReference type="SAM" id="MobiDB-lite"/>
    </source>
</evidence>
<evidence type="ECO:0000313" key="9">
    <source>
        <dbReference type="Proteomes" id="UP001152320"/>
    </source>
</evidence>
<evidence type="ECO:0000256" key="2">
    <source>
        <dbReference type="ARBA" id="ARBA00022490"/>
    </source>
</evidence>
<keyword evidence="2" id="KW-0963">Cytoplasm</keyword>